<dbReference type="InterPro" id="IPR032259">
    <property type="entry name" value="HIBYL-CoA-H"/>
</dbReference>
<dbReference type="GO" id="GO:0006574">
    <property type="term" value="P:L-valine catabolic process"/>
    <property type="evidence" value="ECO:0007669"/>
    <property type="project" value="UniProtKB-UniRule"/>
</dbReference>
<dbReference type="CDD" id="cd06558">
    <property type="entry name" value="crotonase-like"/>
    <property type="match status" value="1"/>
</dbReference>
<name>A0A445GLD6_GLYSO</name>
<feature type="domain" description="Enoyl-CoA hydratase/isomerase" evidence="3">
    <location>
        <begin position="41"/>
        <end position="373"/>
    </location>
</feature>
<dbReference type="SUPFAM" id="SSF52096">
    <property type="entry name" value="ClpP/crotonase"/>
    <property type="match status" value="1"/>
</dbReference>
<evidence type="ECO:0000313" key="4">
    <source>
        <dbReference type="EMBL" id="RZB61973.1"/>
    </source>
</evidence>
<dbReference type="EC" id="3.1.2.4" evidence="2"/>
<keyword evidence="5" id="KW-1185">Reference proteome</keyword>
<organism evidence="4 5">
    <name type="scientific">Glycine soja</name>
    <name type="common">Wild soybean</name>
    <dbReference type="NCBI Taxonomy" id="3848"/>
    <lineage>
        <taxon>Eukaryota</taxon>
        <taxon>Viridiplantae</taxon>
        <taxon>Streptophyta</taxon>
        <taxon>Embryophyta</taxon>
        <taxon>Tracheophyta</taxon>
        <taxon>Spermatophyta</taxon>
        <taxon>Magnoliopsida</taxon>
        <taxon>eudicotyledons</taxon>
        <taxon>Gunneridae</taxon>
        <taxon>Pentapetalae</taxon>
        <taxon>rosids</taxon>
        <taxon>fabids</taxon>
        <taxon>Fabales</taxon>
        <taxon>Fabaceae</taxon>
        <taxon>Papilionoideae</taxon>
        <taxon>50 kb inversion clade</taxon>
        <taxon>NPAAA clade</taxon>
        <taxon>indigoferoid/millettioid clade</taxon>
        <taxon>Phaseoleae</taxon>
        <taxon>Glycine</taxon>
        <taxon>Glycine subgen. Soja</taxon>
    </lineage>
</organism>
<dbReference type="PANTHER" id="PTHR43176:SF6">
    <property type="entry name" value="3-HYDROXYISOBUTYRYL-COA HYDROLASE"/>
    <property type="match status" value="1"/>
</dbReference>
<comment type="catalytic activity">
    <reaction evidence="2">
        <text>3-hydroxy-2-methylpropanoyl-CoA + H2O = 3-hydroxy-2-methylpropanoate + CoA + H(+)</text>
        <dbReference type="Rhea" id="RHEA:20888"/>
        <dbReference type="ChEBI" id="CHEBI:11805"/>
        <dbReference type="ChEBI" id="CHEBI:15377"/>
        <dbReference type="ChEBI" id="CHEBI:15378"/>
        <dbReference type="ChEBI" id="CHEBI:57287"/>
        <dbReference type="ChEBI" id="CHEBI:57340"/>
        <dbReference type="EC" id="3.1.2.4"/>
    </reaction>
</comment>
<dbReference type="Proteomes" id="UP000289340">
    <property type="component" value="Chromosome 16"/>
</dbReference>
<proteinExistence type="inferred from homology"/>
<evidence type="ECO:0000256" key="2">
    <source>
        <dbReference type="RuleBase" id="RU369070"/>
    </source>
</evidence>
<dbReference type="InterPro" id="IPR045004">
    <property type="entry name" value="ECH_dom"/>
</dbReference>
<comment type="caution">
    <text evidence="4">The sequence shown here is derived from an EMBL/GenBank/DDBJ whole genome shotgun (WGS) entry which is preliminary data.</text>
</comment>
<evidence type="ECO:0000259" key="3">
    <source>
        <dbReference type="Pfam" id="PF16113"/>
    </source>
</evidence>
<evidence type="ECO:0000313" key="5">
    <source>
        <dbReference type="Proteomes" id="UP000289340"/>
    </source>
</evidence>
<comment type="function">
    <text evidence="2">Hydrolyzes 3-hydroxyisobutyryl-CoA (HIBYL-CoA), a saline catabolite. Has high activity toward isobutyryl-CoA. Could be an isobutyryl-CoA dehydrogenase that functions in valine catabolism.</text>
</comment>
<dbReference type="AlphaFoldDB" id="A0A445GLD6"/>
<comment type="pathway">
    <text evidence="2">Amino-acid degradation; L-valine degradation.</text>
</comment>
<dbReference type="PANTHER" id="PTHR43176">
    <property type="entry name" value="3-HYDROXYISOBUTYRYL-COA HYDROLASE-RELATED"/>
    <property type="match status" value="1"/>
</dbReference>
<keyword evidence="1 2" id="KW-0378">Hydrolase</keyword>
<dbReference type="EMBL" id="QZWG01000016">
    <property type="protein sequence ID" value="RZB61973.1"/>
    <property type="molecule type" value="Genomic_DNA"/>
</dbReference>
<comment type="similarity">
    <text evidence="2">Belongs to the enoyl-CoA hydratase/isomerase family.</text>
</comment>
<reference evidence="4 5" key="1">
    <citation type="submission" date="2018-09" db="EMBL/GenBank/DDBJ databases">
        <title>A high-quality reference genome of wild soybean provides a powerful tool to mine soybean genomes.</title>
        <authorList>
            <person name="Xie M."/>
            <person name="Chung C.Y.L."/>
            <person name="Li M.-W."/>
            <person name="Wong F.-L."/>
            <person name="Chan T.-F."/>
            <person name="Lam H.-M."/>
        </authorList>
    </citation>
    <scope>NUCLEOTIDE SEQUENCE [LARGE SCALE GENOMIC DNA]</scope>
    <source>
        <strain evidence="5">cv. W05</strain>
        <tissue evidence="4">Hypocotyl of etiolated seedlings</tissue>
    </source>
</reference>
<sequence>MCLIQNLFHYRTIRRKIYMAQSFTFDRDEKQVLFTGNSCVKIVTLNRTQKLNTLNYEMIYQIKKNLQMCENDPSVKLVILKANGKAFSAGGDVVSVIMSSLAGHWIYASMFYKKLLTLEYFIATCRKPLVSLINGLVMGAGAGLSINTMFRVVTEKAVFAMPEASIGLFPDVGASYFLSRLPGYFGEYIGLTGAQLDGAEMVACGLATHFVPSVKINTLENVLQTVTNSNLPIAEVIETFAEKANVKEDSSFRRLEIINKCFSKGTLEEIIICLEKESENGAEEWIKNALSSMRSSCPLSLKIFLKSIRTGRVQNIEQCLYRDYTIAGHFLRRTISNDFYEGTRAKLIDKDNKPKWEPSKLELVSEEMVDQCFRDIDEEEMDCLKLPDRSNSQIASRL</sequence>
<dbReference type="FunFam" id="3.90.226.10:FF:000027">
    <property type="entry name" value="Probable 3-hydroxyisobutyryl-CoA hydrolase 2"/>
    <property type="match status" value="1"/>
</dbReference>
<dbReference type="GO" id="GO:0003860">
    <property type="term" value="F:3-hydroxyisobutyryl-CoA hydrolase activity"/>
    <property type="evidence" value="ECO:0007669"/>
    <property type="project" value="UniProtKB-UniRule"/>
</dbReference>
<gene>
    <name evidence="4" type="ORF">D0Y65_044317</name>
</gene>
<dbReference type="InterPro" id="IPR029045">
    <property type="entry name" value="ClpP/crotonase-like_dom_sf"/>
</dbReference>
<accession>A0A445GLD6</accession>
<dbReference type="NCBIfam" id="NF004127">
    <property type="entry name" value="PRK05617.1"/>
    <property type="match status" value="1"/>
</dbReference>
<dbReference type="Pfam" id="PF16113">
    <property type="entry name" value="ECH_2"/>
    <property type="match status" value="1"/>
</dbReference>
<dbReference type="Gene3D" id="3.90.226.10">
    <property type="entry name" value="2-enoyl-CoA Hydratase, Chain A, domain 1"/>
    <property type="match status" value="1"/>
</dbReference>
<protein>
    <recommendedName>
        <fullName evidence="2">3-hydroxyisobutyryl-CoA hydrolase</fullName>
        <shortName evidence="2">HIB-CoA hydrolase</shortName>
        <shortName evidence="2">HIBYL-CoA-H</shortName>
        <ecNumber evidence="2">3.1.2.4</ecNumber>
    </recommendedName>
    <alternativeName>
        <fullName evidence="2">3-hydroxyisobutyryl-coenzyme A hydrolase</fullName>
    </alternativeName>
</protein>
<evidence type="ECO:0000256" key="1">
    <source>
        <dbReference type="ARBA" id="ARBA00022801"/>
    </source>
</evidence>